<protein>
    <submittedName>
        <fullName evidence="1">Glycogen synthase</fullName>
        <ecNumber evidence="1">2.4.1.21</ecNumber>
    </submittedName>
</protein>
<accession>A0ABY1VX87</accession>
<dbReference type="SUPFAM" id="SSF53756">
    <property type="entry name" value="UDP-Glycosyltransferase/glycogen phosphorylase"/>
    <property type="match status" value="1"/>
</dbReference>
<sequence length="40" mass="4515">MVAGGDVILVPSRFEPCGLTQLYGLQYGTLPLVRKFQWNF</sequence>
<dbReference type="RefSeq" id="WP_006996051.1">
    <property type="nucleotide sequence ID" value="NZ_CP082857.1"/>
</dbReference>
<reference evidence="1 2" key="1">
    <citation type="submission" date="2018-06" db="EMBL/GenBank/DDBJ databases">
        <authorList>
            <consortium name="Pathogen Informatics"/>
            <person name="Doyle S."/>
        </authorList>
    </citation>
    <scope>NUCLEOTIDE SEQUENCE [LARGE SCALE GENOMIC DNA]</scope>
    <source>
        <strain evidence="1 2">NCTC8502</strain>
    </source>
</reference>
<dbReference type="PANTHER" id="PTHR45825:SF11">
    <property type="entry name" value="ALPHA AMYLASE DOMAIN-CONTAINING PROTEIN"/>
    <property type="match status" value="1"/>
</dbReference>
<dbReference type="EMBL" id="LS483429">
    <property type="protein sequence ID" value="SQH37876.1"/>
    <property type="molecule type" value="Genomic_DNA"/>
</dbReference>
<proteinExistence type="predicted"/>
<keyword evidence="1" id="KW-0808">Transferase</keyword>
<dbReference type="PANTHER" id="PTHR45825">
    <property type="entry name" value="GRANULE-BOUND STARCH SYNTHASE 1, CHLOROPLASTIC/AMYLOPLASTIC"/>
    <property type="match status" value="1"/>
</dbReference>
<evidence type="ECO:0000313" key="2">
    <source>
        <dbReference type="Proteomes" id="UP000249400"/>
    </source>
</evidence>
<name>A0ABY1VX87_HAEAE</name>
<dbReference type="EC" id="2.4.1.21" evidence="1"/>
<organism evidence="1 2">
    <name type="scientific">Haemophilus aegyptius</name>
    <dbReference type="NCBI Taxonomy" id="197575"/>
    <lineage>
        <taxon>Bacteria</taxon>
        <taxon>Pseudomonadati</taxon>
        <taxon>Pseudomonadota</taxon>
        <taxon>Gammaproteobacteria</taxon>
        <taxon>Pasteurellales</taxon>
        <taxon>Pasteurellaceae</taxon>
        <taxon>Haemophilus</taxon>
    </lineage>
</organism>
<dbReference type="Proteomes" id="UP000249400">
    <property type="component" value="Chromosome 1"/>
</dbReference>
<gene>
    <name evidence="1" type="primary">glgA</name>
    <name evidence="1" type="ORF">NCTC8502_01582</name>
</gene>
<keyword evidence="1" id="KW-0328">Glycosyltransferase</keyword>
<dbReference type="Gene3D" id="3.40.50.2000">
    <property type="entry name" value="Glycogen Phosphorylase B"/>
    <property type="match status" value="1"/>
</dbReference>
<keyword evidence="2" id="KW-1185">Reference proteome</keyword>
<dbReference type="GO" id="GO:0009011">
    <property type="term" value="F:alpha-1,4-glucan glucosyltransferase (ADP-glucose donor) activity"/>
    <property type="evidence" value="ECO:0007669"/>
    <property type="project" value="UniProtKB-EC"/>
</dbReference>
<evidence type="ECO:0000313" key="1">
    <source>
        <dbReference type="EMBL" id="SQH37876.1"/>
    </source>
</evidence>